<feature type="compositionally biased region" description="Low complexity" evidence="1">
    <location>
        <begin position="1500"/>
        <end position="1511"/>
    </location>
</feature>
<feature type="region of interest" description="Disordered" evidence="1">
    <location>
        <begin position="306"/>
        <end position="331"/>
    </location>
</feature>
<feature type="compositionally biased region" description="Low complexity" evidence="1">
    <location>
        <begin position="306"/>
        <end position="316"/>
    </location>
</feature>
<feature type="compositionally biased region" description="Polar residues" evidence="1">
    <location>
        <begin position="1419"/>
        <end position="1433"/>
    </location>
</feature>
<keyword evidence="2" id="KW-0812">Transmembrane</keyword>
<dbReference type="EnsemblMetazoa" id="XM_022795952">
    <property type="protein sequence ID" value="XP_022651687"/>
    <property type="gene ID" value="LOC111246405"/>
</dbReference>
<feature type="region of interest" description="Disordered" evidence="1">
    <location>
        <begin position="227"/>
        <end position="276"/>
    </location>
</feature>
<evidence type="ECO:0000256" key="2">
    <source>
        <dbReference type="SAM" id="Phobius"/>
    </source>
</evidence>
<feature type="compositionally biased region" description="Pro residues" evidence="1">
    <location>
        <begin position="1463"/>
        <end position="1472"/>
    </location>
</feature>
<evidence type="ECO:0000313" key="4">
    <source>
        <dbReference type="Proteomes" id="UP000594260"/>
    </source>
</evidence>
<sequence length="1633" mass="173135">MTRKPRAILEEAKPLEGGATHNFALCRNRWRPFRTARRCAACVLLSMSSRNQQHQLSSSCYHHRYHHQALSSYGGHSCGDADNCAYSASNSGHRVADFSDRSPGSGDSRDRRQCSYWPESHNSSHCPYPGERGAATVSPWHISQQCSDTVSVMERSVSSLYPTLYGPTSGRSTSRRYWSPFNRNTAGNMSPRYQRVHDLIGPPPPYTRFPLATFNSNSSKFILPANSDTPEPAGSASAVWHHSSTDAATATSERPTVSGGSRPTKRTISSMPTGTTIGKSQYFDRGTHAQPNCCLAAGLAPIHSTTDAPAPTTTGAGVVGDGDGDPSASGGAVAGKASAAATETAAAMSVAPAVDEERSFQSAVSARSVRTPSPDYNSSCNDSHSINDAHANCSTIITVTTTASDEAVAPASRTAIGRDKQQKRINSLLSSAAAVRRDDRNEIRGYGLSHTCAVADGKVQTGTDHSLYFRGDYTCSSSECIVTRQCGGESDLVNECDTNSARRIPRPRLLHPTNDNDGDDNAVSVAIVDDVVRSSSAPAISPTRSASTAAPIDGRIDREPATGCAFVSATVNPTANFSGILQRSISERSASSSSSSSVLVSTPLCSEDTSKHHILNHNRLSIPDHFDQRERFSVEGDSGGGDSSSGVNDNRRNNNNPPVAAAASAVALAGVVLPVAAAAAEHRSAVCANVPSPQKQSAPREHCRCSSIPRSIRECQHEKKSLELERHRHLSECFPVPYVSASITSTSTEIASSGLSLLSERKKVQKLSSDSAIVNPNQKQSACPSSNDGRKNRRGRLNIFGQFSPVDSCGVNEVVTERSHGGHSNAILCSHSITVADSSNNGSDCGDRRSSGKSVALPNCVRIVPLSGIVDHGADLKNYDVSSCSDSSTIATARGARQSGGRDVQANCGIGSARAVVDSDKSLVACGDGAAGLAAVASVGHPTTAPTVGIPSGATPKGSGGSFGGGVQNISNSTSNSSSLLGPRRPARSGGRRALLSLSLGSGGGGNQRRRRQQQQLQHQRSSESDDEEGGFVCVREIREVLSAPSSHHHQHLLQQQRNSDVRLSLQDFDDFRPDFHPQHSYNDETEEQRPEEDGNAFFEQPDVVLATSHGQLTVDGLQPGGFYEPQQRYTEHLNHERSRQAQPSSSSQQRLSRDRHTSERAVVPVMARLNASWSSVNRQCRRQHRRNARCDTQRLPSDAQGCLEGALPPYSSPRHRNATAAGPGCPAPGCPAPGPPCAPCPYPPGVSGVVAAPAGLACPRAGRYVEAVEIETPKHCCALLVNQTISIRWFILMIAFVGLCCSLVGTVLGTFRMGREHLTISLLMIGVGIVLITVSGVAWRLTSHDSAVSSCGTMLGLTTDPHAEPNRRFVPRIPPYGRYSHPYAAMMYPEFHYRPPPPSYQASMQEYRLRLLFDRHPPNNSNQGTNTVTNATGALAAPGSSDQRGGVTANPIGVSGGSGPPLNGPVSPPPTYRSALNSTLDRSHSRPQLCHLLGDDSRPPSYRSRASSHTGGSGSGPVGSVLRSCLGDTARSCDSLATTPPSESVPNSITNCLEVEKTAVLRGVNDSTSMTTLDTQSGEESIPCGHDTETSNGTKPSGITTNRTTTTTTTTPMGTGQRGSDVVKVYVNFAAE</sequence>
<keyword evidence="4" id="KW-1185">Reference proteome</keyword>
<evidence type="ECO:0000256" key="1">
    <source>
        <dbReference type="SAM" id="MobiDB-lite"/>
    </source>
</evidence>
<feature type="region of interest" description="Disordered" evidence="1">
    <location>
        <begin position="632"/>
        <end position="658"/>
    </location>
</feature>
<feature type="compositionally biased region" description="Polar residues" evidence="1">
    <location>
        <begin position="245"/>
        <end position="276"/>
    </location>
</feature>
<feature type="transmembrane region" description="Helical" evidence="2">
    <location>
        <begin position="1319"/>
        <end position="1342"/>
    </location>
</feature>
<feature type="region of interest" description="Disordered" evidence="1">
    <location>
        <begin position="536"/>
        <end position="555"/>
    </location>
</feature>
<feature type="compositionally biased region" description="Polar residues" evidence="1">
    <location>
        <begin position="1570"/>
        <end position="1580"/>
    </location>
</feature>
<feature type="region of interest" description="Disordered" evidence="1">
    <location>
        <begin position="1070"/>
        <end position="1094"/>
    </location>
</feature>
<feature type="compositionally biased region" description="Gly residues" evidence="1">
    <location>
        <begin position="958"/>
        <end position="967"/>
    </location>
</feature>
<feature type="compositionally biased region" description="Polar residues" evidence="1">
    <location>
        <begin position="1591"/>
        <end position="1600"/>
    </location>
</feature>
<dbReference type="OrthoDB" id="10070859at2759"/>
<name>A0A7M7JK90_VARDE</name>
<protein>
    <submittedName>
        <fullName evidence="3">Uncharacterized protein</fullName>
    </submittedName>
</protein>
<organism evidence="3 4">
    <name type="scientific">Varroa destructor</name>
    <name type="common">Honeybee mite</name>
    <dbReference type="NCBI Taxonomy" id="109461"/>
    <lineage>
        <taxon>Eukaryota</taxon>
        <taxon>Metazoa</taxon>
        <taxon>Ecdysozoa</taxon>
        <taxon>Arthropoda</taxon>
        <taxon>Chelicerata</taxon>
        <taxon>Arachnida</taxon>
        <taxon>Acari</taxon>
        <taxon>Parasitiformes</taxon>
        <taxon>Mesostigmata</taxon>
        <taxon>Gamasina</taxon>
        <taxon>Dermanyssoidea</taxon>
        <taxon>Varroidae</taxon>
        <taxon>Varroa</taxon>
    </lineage>
</organism>
<feature type="compositionally biased region" description="Low complexity" evidence="1">
    <location>
        <begin position="1601"/>
        <end position="1612"/>
    </location>
</feature>
<reference evidence="3" key="1">
    <citation type="submission" date="2021-01" db="UniProtKB">
        <authorList>
            <consortium name="EnsemblMetazoa"/>
        </authorList>
    </citation>
    <scope>IDENTIFICATION</scope>
</reference>
<feature type="compositionally biased region" description="Low complexity" evidence="1">
    <location>
        <begin position="644"/>
        <end position="658"/>
    </location>
</feature>
<dbReference type="GeneID" id="111246405"/>
<feature type="transmembrane region" description="Helical" evidence="2">
    <location>
        <begin position="1290"/>
        <end position="1312"/>
    </location>
</feature>
<accession>A0A7M7JK90</accession>
<dbReference type="RefSeq" id="XP_022651687.1">
    <property type="nucleotide sequence ID" value="XM_022795952.1"/>
</dbReference>
<feature type="compositionally biased region" description="Polar residues" evidence="1">
    <location>
        <begin position="536"/>
        <end position="548"/>
    </location>
</feature>
<dbReference type="InParanoid" id="A0A7M7JK90"/>
<feature type="region of interest" description="Disordered" evidence="1">
    <location>
        <begin position="944"/>
        <end position="1031"/>
    </location>
</feature>
<feature type="region of interest" description="Disordered" evidence="1">
    <location>
        <begin position="1415"/>
        <end position="1524"/>
    </location>
</feature>
<keyword evidence="2" id="KW-1133">Transmembrane helix</keyword>
<feature type="compositionally biased region" description="Low complexity" evidence="1">
    <location>
        <begin position="969"/>
        <end position="984"/>
    </location>
</feature>
<keyword evidence="2" id="KW-0472">Membrane</keyword>
<feature type="region of interest" description="Disordered" evidence="1">
    <location>
        <begin position="95"/>
        <end position="114"/>
    </location>
</feature>
<feature type="region of interest" description="Disordered" evidence="1">
    <location>
        <begin position="1133"/>
        <end position="1163"/>
    </location>
</feature>
<dbReference type="Proteomes" id="UP000594260">
    <property type="component" value="Unplaced"/>
</dbReference>
<dbReference type="KEGG" id="vde:111246405"/>
<feature type="region of interest" description="Disordered" evidence="1">
    <location>
        <begin position="1570"/>
        <end position="1618"/>
    </location>
</feature>
<proteinExistence type="predicted"/>
<evidence type="ECO:0000313" key="3">
    <source>
        <dbReference type="EnsemblMetazoa" id="XP_022651687"/>
    </source>
</evidence>
<feature type="compositionally biased region" description="Low complexity" evidence="1">
    <location>
        <begin position="1141"/>
        <end position="1151"/>
    </location>
</feature>